<accession>S4PKT0</accession>
<organism evidence="1">
    <name type="scientific">Pararge aegeria</name>
    <name type="common">speckled wood butterfly</name>
    <dbReference type="NCBI Taxonomy" id="116150"/>
    <lineage>
        <taxon>Eukaryota</taxon>
        <taxon>Metazoa</taxon>
        <taxon>Ecdysozoa</taxon>
        <taxon>Arthropoda</taxon>
        <taxon>Hexapoda</taxon>
        <taxon>Insecta</taxon>
        <taxon>Pterygota</taxon>
        <taxon>Neoptera</taxon>
        <taxon>Endopterygota</taxon>
        <taxon>Lepidoptera</taxon>
        <taxon>Glossata</taxon>
        <taxon>Ditrysia</taxon>
        <taxon>Papilionoidea</taxon>
        <taxon>Nymphalidae</taxon>
        <taxon>Satyrinae</taxon>
        <taxon>Satyrini</taxon>
        <taxon>Parargina</taxon>
        <taxon>Pararge</taxon>
    </lineage>
</organism>
<dbReference type="EMBL" id="GAIX01002097">
    <property type="protein sequence ID" value="JAA90463.1"/>
    <property type="molecule type" value="Transcribed_RNA"/>
</dbReference>
<reference evidence="1" key="1">
    <citation type="journal article" date="2013" name="BMC Genomics">
        <title>Unscrambling butterfly oogenesis.</title>
        <authorList>
            <person name="Carter J.M."/>
            <person name="Baker S.C."/>
            <person name="Pink R."/>
            <person name="Carter D.R."/>
            <person name="Collins A."/>
            <person name="Tomlin J."/>
            <person name="Gibbs M."/>
            <person name="Breuker C.J."/>
        </authorList>
    </citation>
    <scope>NUCLEOTIDE SEQUENCE</scope>
    <source>
        <tissue evidence="1">Ovary</tissue>
    </source>
</reference>
<protein>
    <submittedName>
        <fullName evidence="1">Uncharacterized protein</fullName>
    </submittedName>
</protein>
<reference evidence="1" key="2">
    <citation type="submission" date="2013-05" db="EMBL/GenBank/DDBJ databases">
        <authorList>
            <person name="Carter J.-M."/>
            <person name="Baker S.C."/>
            <person name="Pink R."/>
            <person name="Carter D.R.F."/>
            <person name="Collins A."/>
            <person name="Tomlin J."/>
            <person name="Gibbs M."/>
            <person name="Breuker C.J."/>
        </authorList>
    </citation>
    <scope>NUCLEOTIDE SEQUENCE</scope>
    <source>
        <tissue evidence="1">Ovary</tissue>
    </source>
</reference>
<sequence>KRNLTFSQSESYYRILPEFMRFWSRARLEPNVNCLNCVSKCVSSTLQPHTNTRFGALISFHHLSIVVPPLSVHVVG</sequence>
<name>S4PKT0_9NEOP</name>
<feature type="non-terminal residue" evidence="1">
    <location>
        <position position="1"/>
    </location>
</feature>
<proteinExistence type="predicted"/>
<dbReference type="AlphaFoldDB" id="S4PKT0"/>
<evidence type="ECO:0000313" key="1">
    <source>
        <dbReference type="EMBL" id="JAA90463.1"/>
    </source>
</evidence>